<proteinExistence type="inferred from homology"/>
<feature type="domain" description="Ubiquitin-like" evidence="21">
    <location>
        <begin position="729"/>
        <end position="804"/>
    </location>
</feature>
<evidence type="ECO:0000256" key="4">
    <source>
        <dbReference type="ARBA" id="ARBA00006899"/>
    </source>
</evidence>
<dbReference type="GO" id="GO:0005840">
    <property type="term" value="C:ribosome"/>
    <property type="evidence" value="ECO:0007669"/>
    <property type="project" value="UniProtKB-KW"/>
</dbReference>
<dbReference type="InterPro" id="IPR048538">
    <property type="entry name" value="Rrn7_cyclin_C"/>
</dbReference>
<keyword evidence="22" id="KW-0396">Initiation factor</keyword>
<evidence type="ECO:0000256" key="13">
    <source>
        <dbReference type="ARBA" id="ARBA00023015"/>
    </source>
</evidence>
<dbReference type="CDD" id="cd01803">
    <property type="entry name" value="Ubl_ubiquitin"/>
    <property type="match status" value="1"/>
</dbReference>
<dbReference type="FunFam" id="4.10.1060.50:FF:000001">
    <property type="entry name" value="ubiquitin-60S ribosomal protein L40"/>
    <property type="match status" value="1"/>
</dbReference>
<protein>
    <submittedName>
        <fullName evidence="22">RNA polymerase 1 specific transcription initiation factor</fullName>
    </submittedName>
</protein>
<evidence type="ECO:0000313" key="23">
    <source>
        <dbReference type="Proteomes" id="UP000076874"/>
    </source>
</evidence>
<feature type="compositionally biased region" description="Basic residues" evidence="20">
    <location>
        <begin position="232"/>
        <end position="246"/>
    </location>
</feature>
<evidence type="ECO:0000256" key="1">
    <source>
        <dbReference type="ARBA" id="ARBA00002241"/>
    </source>
</evidence>
<dbReference type="PRINTS" id="PR00348">
    <property type="entry name" value="UBIQUITIN"/>
</dbReference>
<dbReference type="InterPro" id="IPR048540">
    <property type="entry name" value="Rrn7_cyclin_N"/>
</dbReference>
<evidence type="ECO:0000256" key="11">
    <source>
        <dbReference type="ARBA" id="ARBA00022833"/>
    </source>
</evidence>
<keyword evidence="16" id="KW-0539">Nucleus</keyword>
<keyword evidence="8" id="KW-1017">Isopeptide bond</keyword>
<dbReference type="OrthoDB" id="428577at2759"/>
<feature type="compositionally biased region" description="Low complexity" evidence="20">
    <location>
        <begin position="568"/>
        <end position="593"/>
    </location>
</feature>
<sequence>MDLGSGRRELHRFRHGGSCDECNARRWYSDSGFRYCEHGHLIESYVPFDHEEDDNFGQRGRVVRRKKEVRRREARHLAGTDARELFLECLQLLLRKQVAWLQQRQQQRQRASPPGGDMGGPAAIVLPPVAALESVVRDLWDLRVRGFHGLTVMTEASGSAAHSARHVSRSVSVSRSFSRSRSQSRATSVGPMGTVSGSDTEGGRPVYSSLAATSDAETSGGGGGGSGIGPRGTRKWKSTKSRSARRWRSEPDELWNMPSVLETLALCYLGGVLLRLPYRIGDFCRWAKTEQIPYLGAIDHLPRPMRERLPSGYQAALMTRNAPFTGGELHDAVLALSRGFHINYQLAFPGLNVPPILWRWTRELGLPIDVYVGVLELTKLSNVTFCYPLDDPRIFYLDHPDIFLLSTVVFVTKLLYPFHLPDGGHTTAEPSRSTDDADEAGEGVHGDESRKPALMPPPFRMDWAKWSAIFPPSPAHEPGPSGALERRDMIKLRARDVSSLTGTQIDAYLDWHQKTRIKEREDHRHLLRLFPLQAIPPRPQAQEESEEAIDARYHLVQTTCLVPTTTTTTTTAAAEDGKTPAEPTAAAGSAPPTGNHARRAAFLLESYRTEADLPDTAHAFYSRAAEIAGITVSILAREVYRLEQRWRVWKHIEPDVARTASEAAEEKYEDDEEASVKMEPEYDEDEEDEYDEEDAYLREEAQYEHHSLDLVVGEATHNILHGRIRIAKMQIFVKTLTGKTITLEVESSDTIDNVKSKIQDKEGIPPDQQRLIFAGKQLEDGRTLSDYNIQKESTLHLVLRLRGGIIEPSLKALASKFNCDKMICRKCYARLPPRATNCRKRKCGHTNQLRPKKKLK</sequence>
<dbReference type="Pfam" id="PF20644">
    <property type="entry name" value="Rrn7_cyclin_N"/>
    <property type="match status" value="1"/>
</dbReference>
<evidence type="ECO:0000256" key="8">
    <source>
        <dbReference type="ARBA" id="ARBA00022499"/>
    </source>
</evidence>
<dbReference type="FunFam" id="3.10.20.90:FF:000014">
    <property type="entry name" value="Ubiquitin-60S ribosomal L40 fusion"/>
    <property type="match status" value="1"/>
</dbReference>
<dbReference type="Proteomes" id="UP000076874">
    <property type="component" value="Unassembled WGS sequence"/>
</dbReference>
<comment type="function">
    <text evidence="19">Component of the ribosome, a large ribonucleoprotein complex responsible for the synthesis of proteins in the cell. The small ribosomal subunit (SSU) binds messenger RNAs (mRNAs) and translates the encoded message by selecting cognate aminoacyl-transfer RNA (tRNA) molecules. The large subunit (LSU) contains the ribosomal catalytic site termed the peptidyl transferase center (PTC), which catalyzes the formation of peptide bonds, thereby polymerizing the amino acids delivered by tRNAs into a polypeptide chain. The nascent polypeptides leave the ribosome through a tunnel in the LSU and interact with protein factors that function in enzymatic processing, targeting, and the membrane insertion of nascent chains at the exit of the ribosomal tunnel. eL40 is essential for translation of a subset of cellular transcripts, including stress response transcripts, such as DDR2.</text>
</comment>
<keyword evidence="22" id="KW-0648">Protein biosynthesis</keyword>
<dbReference type="InterPro" id="IPR033599">
    <property type="entry name" value="TAF1B/Rrn7"/>
</dbReference>
<evidence type="ECO:0000256" key="7">
    <source>
        <dbReference type="ARBA" id="ARBA00022490"/>
    </source>
</evidence>
<dbReference type="GO" id="GO:1990904">
    <property type="term" value="C:ribonucleoprotein complex"/>
    <property type="evidence" value="ECO:0007669"/>
    <property type="project" value="UniProtKB-KW"/>
</dbReference>
<comment type="similarity">
    <text evidence="4">Belongs to the RRN7/TAF1B family.</text>
</comment>
<evidence type="ECO:0000256" key="19">
    <source>
        <dbReference type="ARBA" id="ARBA00045962"/>
    </source>
</evidence>
<comment type="subcellular location">
    <subcellularLocation>
        <location evidence="2">Cytoplasm</location>
    </subcellularLocation>
    <subcellularLocation>
        <location evidence="3">Nucleus</location>
        <location evidence="3">Nucleolus</location>
    </subcellularLocation>
</comment>
<evidence type="ECO:0000256" key="10">
    <source>
        <dbReference type="ARBA" id="ARBA00022771"/>
    </source>
</evidence>
<dbReference type="AlphaFoldDB" id="A0A167MVN0"/>
<dbReference type="Pfam" id="PF00240">
    <property type="entry name" value="ubiquitin"/>
    <property type="match status" value="1"/>
</dbReference>
<evidence type="ECO:0000256" key="16">
    <source>
        <dbReference type="ARBA" id="ARBA00023242"/>
    </source>
</evidence>
<reference evidence="22 23" key="1">
    <citation type="journal article" date="2016" name="Genome Biol. Evol.">
        <title>Divergent and convergent evolution of fungal pathogenicity.</title>
        <authorList>
            <person name="Shang Y."/>
            <person name="Xiao G."/>
            <person name="Zheng P."/>
            <person name="Cen K."/>
            <person name="Zhan S."/>
            <person name="Wang C."/>
        </authorList>
    </citation>
    <scope>NUCLEOTIDE SEQUENCE [LARGE SCALE GENOMIC DNA]</scope>
    <source>
        <strain evidence="22 23">RCEF 264</strain>
    </source>
</reference>
<dbReference type="GO" id="GO:0000055">
    <property type="term" value="P:ribosomal large subunit export from nucleus"/>
    <property type="evidence" value="ECO:0007669"/>
    <property type="project" value="UniProtKB-ARBA"/>
</dbReference>
<feature type="region of interest" description="Disordered" evidence="20">
    <location>
        <begin position="568"/>
        <end position="594"/>
    </location>
</feature>
<keyword evidence="14" id="KW-0238">DNA-binding</keyword>
<dbReference type="PANTHER" id="PTHR31576:SF2">
    <property type="entry name" value="TATA BOX-BINDING PROTEIN-ASSOCIATED FACTOR RNA POLYMERASE I SUBUNIT B"/>
    <property type="match status" value="1"/>
</dbReference>
<keyword evidence="7" id="KW-0963">Cytoplasm</keyword>
<comment type="caution">
    <text evidence="22">The sequence shown here is derived from an EMBL/GenBank/DDBJ whole genome shotgun (WGS) entry which is preliminary data.</text>
</comment>
<dbReference type="GO" id="GO:0042790">
    <property type="term" value="P:nucleolar large rRNA transcription by RNA polymerase I"/>
    <property type="evidence" value="ECO:0007669"/>
    <property type="project" value="TreeGrafter"/>
</dbReference>
<feature type="compositionally biased region" description="Gly residues" evidence="20">
    <location>
        <begin position="219"/>
        <end position="230"/>
    </location>
</feature>
<dbReference type="GO" id="GO:0003735">
    <property type="term" value="F:structural constituent of ribosome"/>
    <property type="evidence" value="ECO:0007669"/>
    <property type="project" value="InterPro"/>
</dbReference>
<dbReference type="InterPro" id="IPR019956">
    <property type="entry name" value="Ubiquitin_dom"/>
</dbReference>
<dbReference type="Pfam" id="PF11781">
    <property type="entry name" value="Zn_ribbon_RRN7"/>
    <property type="match status" value="1"/>
</dbReference>
<dbReference type="InterPro" id="IPR000626">
    <property type="entry name" value="Ubiquitin-like_dom"/>
</dbReference>
<evidence type="ECO:0000259" key="21">
    <source>
        <dbReference type="PROSITE" id="PS50053"/>
    </source>
</evidence>
<dbReference type="GO" id="GO:0070860">
    <property type="term" value="C:RNA polymerase I core factor complex"/>
    <property type="evidence" value="ECO:0007669"/>
    <property type="project" value="InterPro"/>
</dbReference>
<comment type="subunit">
    <text evidence="18">Part of the 60S ribosomal subunit.</text>
</comment>
<keyword evidence="10" id="KW-0863">Zinc-finger</keyword>
<dbReference type="GO" id="GO:0008270">
    <property type="term" value="F:zinc ion binding"/>
    <property type="evidence" value="ECO:0007669"/>
    <property type="project" value="UniProtKB-KW"/>
</dbReference>
<organism evidence="22 23">
    <name type="scientific">Niveomyces insectorum RCEF 264</name>
    <dbReference type="NCBI Taxonomy" id="1081102"/>
    <lineage>
        <taxon>Eukaryota</taxon>
        <taxon>Fungi</taxon>
        <taxon>Dikarya</taxon>
        <taxon>Ascomycota</taxon>
        <taxon>Pezizomycotina</taxon>
        <taxon>Sordariomycetes</taxon>
        <taxon>Hypocreomycetidae</taxon>
        <taxon>Hypocreales</taxon>
        <taxon>Cordycipitaceae</taxon>
        <taxon>Niveomyces</taxon>
    </lineage>
</organism>
<dbReference type="STRING" id="1081102.A0A167MVN0"/>
<gene>
    <name evidence="22" type="ORF">SPI_08679</name>
</gene>
<dbReference type="Pfam" id="PF01020">
    <property type="entry name" value="Ribosomal_L40e"/>
    <property type="match status" value="1"/>
</dbReference>
<dbReference type="GO" id="GO:0003743">
    <property type="term" value="F:translation initiation factor activity"/>
    <property type="evidence" value="ECO:0007669"/>
    <property type="project" value="UniProtKB-KW"/>
</dbReference>
<keyword evidence="9" id="KW-0479">Metal-binding</keyword>
<evidence type="ECO:0000256" key="17">
    <source>
        <dbReference type="ARBA" id="ARBA00023274"/>
    </source>
</evidence>
<feature type="region of interest" description="Disordered" evidence="20">
    <location>
        <begin position="425"/>
        <end position="455"/>
    </location>
</feature>
<evidence type="ECO:0000256" key="6">
    <source>
        <dbReference type="ARBA" id="ARBA00010570"/>
    </source>
</evidence>
<evidence type="ECO:0000256" key="3">
    <source>
        <dbReference type="ARBA" id="ARBA00004604"/>
    </source>
</evidence>
<dbReference type="GO" id="GO:0016567">
    <property type="term" value="P:protein ubiquitination"/>
    <property type="evidence" value="ECO:0007669"/>
    <property type="project" value="UniProtKB-ARBA"/>
</dbReference>
<keyword evidence="23" id="KW-1185">Reference proteome</keyword>
<feature type="compositionally biased region" description="Basic and acidic residues" evidence="20">
    <location>
        <begin position="442"/>
        <end position="451"/>
    </location>
</feature>
<keyword evidence="11" id="KW-0862">Zinc</keyword>
<dbReference type="InterPro" id="IPR011332">
    <property type="entry name" value="Ribosomal_zn-bd"/>
</dbReference>
<dbReference type="PROSITE" id="PS50053">
    <property type="entry name" value="UBIQUITIN_2"/>
    <property type="match status" value="1"/>
</dbReference>
<keyword evidence="17" id="KW-0687">Ribonucleoprotein</keyword>
<dbReference type="SUPFAM" id="SSF54236">
    <property type="entry name" value="Ubiquitin-like"/>
    <property type="match status" value="1"/>
</dbReference>
<evidence type="ECO:0000256" key="18">
    <source>
        <dbReference type="ARBA" id="ARBA00035124"/>
    </source>
</evidence>
<dbReference type="GO" id="GO:0001164">
    <property type="term" value="F:RNA polymerase I core promoter sequence-specific DNA binding"/>
    <property type="evidence" value="ECO:0007669"/>
    <property type="project" value="InterPro"/>
</dbReference>
<feature type="region of interest" description="Disordered" evidence="20">
    <location>
        <begin position="155"/>
        <end position="249"/>
    </location>
</feature>
<dbReference type="InterPro" id="IPR038587">
    <property type="entry name" value="Ribosomal_eL40_sf"/>
</dbReference>
<comment type="similarity">
    <text evidence="5">In the N-terminal section; belongs to the ubiquitin family.</text>
</comment>
<evidence type="ECO:0000256" key="14">
    <source>
        <dbReference type="ARBA" id="ARBA00023125"/>
    </source>
</evidence>
<dbReference type="Gene3D" id="4.10.1060.50">
    <property type="match status" value="1"/>
</dbReference>
<keyword evidence="12" id="KW-0689">Ribosomal protein</keyword>
<feature type="compositionally biased region" description="Low complexity" evidence="20">
    <location>
        <begin position="169"/>
        <end position="189"/>
    </location>
</feature>
<dbReference type="SUPFAM" id="SSF57829">
    <property type="entry name" value="Zn-binding ribosomal proteins"/>
    <property type="match status" value="1"/>
</dbReference>
<dbReference type="Gene3D" id="3.10.20.90">
    <property type="entry name" value="Phosphatidylinositol 3-kinase Catalytic Subunit, Chain A, domain 1"/>
    <property type="match status" value="1"/>
</dbReference>
<dbReference type="SMART" id="SM00213">
    <property type="entry name" value="UBQ"/>
    <property type="match status" value="1"/>
</dbReference>
<feature type="region of interest" description="Disordered" evidence="20">
    <location>
        <begin position="658"/>
        <end position="688"/>
    </location>
</feature>
<comment type="similarity">
    <text evidence="6">In the C-terminal section; belongs to the eukaryotic ribosomal protein eL40 family.</text>
</comment>
<dbReference type="InterPro" id="IPR029071">
    <property type="entry name" value="Ubiquitin-like_domsf"/>
</dbReference>
<keyword evidence="15" id="KW-0804">Transcription</keyword>
<dbReference type="EMBL" id="AZHD01000022">
    <property type="protein sequence ID" value="OAA54808.1"/>
    <property type="molecule type" value="Genomic_DNA"/>
</dbReference>
<evidence type="ECO:0000256" key="15">
    <source>
        <dbReference type="ARBA" id="ARBA00023163"/>
    </source>
</evidence>
<dbReference type="SMART" id="SM01377">
    <property type="entry name" value="Ribosomal_L40e"/>
    <property type="match status" value="1"/>
</dbReference>
<accession>A0A167MVN0</accession>
<dbReference type="InterPro" id="IPR001975">
    <property type="entry name" value="Ribosomal_eL40_dom"/>
</dbReference>
<dbReference type="Pfam" id="PF20645">
    <property type="entry name" value="Rrn7_cyclin_C"/>
    <property type="match status" value="1"/>
</dbReference>
<dbReference type="GO" id="GO:0005737">
    <property type="term" value="C:cytoplasm"/>
    <property type="evidence" value="ECO:0007669"/>
    <property type="project" value="UniProtKB-SubCell"/>
</dbReference>
<evidence type="ECO:0000256" key="2">
    <source>
        <dbReference type="ARBA" id="ARBA00004496"/>
    </source>
</evidence>
<dbReference type="PANTHER" id="PTHR31576">
    <property type="entry name" value="TATA BOX-BINDING PROTEIN-ASSOCIATED FACTOR RNA POLYMERASE I SUBUNIT B"/>
    <property type="match status" value="1"/>
</dbReference>
<evidence type="ECO:0000313" key="22">
    <source>
        <dbReference type="EMBL" id="OAA54808.1"/>
    </source>
</evidence>
<evidence type="ECO:0000256" key="12">
    <source>
        <dbReference type="ARBA" id="ARBA00022980"/>
    </source>
</evidence>
<dbReference type="PROSITE" id="PS00299">
    <property type="entry name" value="UBIQUITIN_1"/>
    <property type="match status" value="1"/>
</dbReference>
<evidence type="ECO:0000256" key="20">
    <source>
        <dbReference type="SAM" id="MobiDB-lite"/>
    </source>
</evidence>
<evidence type="ECO:0000256" key="9">
    <source>
        <dbReference type="ARBA" id="ARBA00022723"/>
    </source>
</evidence>
<keyword evidence="13" id="KW-0805">Transcription regulation</keyword>
<evidence type="ECO:0000256" key="5">
    <source>
        <dbReference type="ARBA" id="ARBA00008373"/>
    </source>
</evidence>
<comment type="function">
    <text evidence="1">Component of the 60S subunit of the ribosome.</text>
</comment>
<dbReference type="InterPro" id="IPR021752">
    <property type="entry name" value="TF_Rrn7_Zf"/>
</dbReference>
<name>A0A167MVN0_9HYPO</name>
<dbReference type="InterPro" id="IPR019954">
    <property type="entry name" value="Ubiquitin_CS"/>
</dbReference>